<evidence type="ECO:0000313" key="3">
    <source>
        <dbReference type="EMBL" id="RCN38228.1"/>
    </source>
</evidence>
<dbReference type="AlphaFoldDB" id="A0A368G3F9"/>
<proteinExistence type="predicted"/>
<feature type="region of interest" description="Disordered" evidence="1">
    <location>
        <begin position="120"/>
        <end position="140"/>
    </location>
</feature>
<dbReference type="Proteomes" id="UP000252519">
    <property type="component" value="Unassembled WGS sequence"/>
</dbReference>
<reference evidence="3 4" key="1">
    <citation type="submission" date="2014-10" db="EMBL/GenBank/DDBJ databases">
        <title>Draft genome of the hookworm Ancylostoma caninum.</title>
        <authorList>
            <person name="Mitreva M."/>
        </authorList>
    </citation>
    <scope>NUCLEOTIDE SEQUENCE [LARGE SCALE GENOMIC DNA]</scope>
    <source>
        <strain evidence="3 4">Baltimore</strain>
    </source>
</reference>
<name>A0A368G3F9_ANCCA</name>
<dbReference type="OrthoDB" id="5900249at2759"/>
<dbReference type="EMBL" id="JOJR01000414">
    <property type="protein sequence ID" value="RCN38228.1"/>
    <property type="molecule type" value="Genomic_DNA"/>
</dbReference>
<comment type="caution">
    <text evidence="3">The sequence shown here is derived from an EMBL/GenBank/DDBJ whole genome shotgun (WGS) entry which is preliminary data.</text>
</comment>
<sequence>MEPELIILLLLLVPFTSYFGNQARHINNDVRCALFELDNDRETRAVAESGTSAELLDSEEVSAAFRGTTAAPKDVPGVLRSMKPVATSPTTSRPSRNRPRDFSEARGIDFSPVFRAWLDSSGDSDETSSSSFEISLESDSDEIGREFTFPRISRRGRRGLARVAVTDGS</sequence>
<feature type="signal peptide" evidence="2">
    <location>
        <begin position="1"/>
        <end position="23"/>
    </location>
</feature>
<keyword evidence="2" id="KW-0732">Signal</keyword>
<evidence type="ECO:0000313" key="4">
    <source>
        <dbReference type="Proteomes" id="UP000252519"/>
    </source>
</evidence>
<feature type="region of interest" description="Disordered" evidence="1">
    <location>
        <begin position="66"/>
        <end position="104"/>
    </location>
</feature>
<accession>A0A368G3F9</accession>
<evidence type="ECO:0000256" key="1">
    <source>
        <dbReference type="SAM" id="MobiDB-lite"/>
    </source>
</evidence>
<gene>
    <name evidence="3" type="ORF">ANCCAN_15852</name>
</gene>
<feature type="chain" id="PRO_5016670313" evidence="2">
    <location>
        <begin position="24"/>
        <end position="169"/>
    </location>
</feature>
<evidence type="ECO:0000256" key="2">
    <source>
        <dbReference type="SAM" id="SignalP"/>
    </source>
</evidence>
<protein>
    <submittedName>
        <fullName evidence="3">Uncharacterized protein</fullName>
    </submittedName>
</protein>
<organism evidence="3 4">
    <name type="scientific">Ancylostoma caninum</name>
    <name type="common">Dog hookworm</name>
    <dbReference type="NCBI Taxonomy" id="29170"/>
    <lineage>
        <taxon>Eukaryota</taxon>
        <taxon>Metazoa</taxon>
        <taxon>Ecdysozoa</taxon>
        <taxon>Nematoda</taxon>
        <taxon>Chromadorea</taxon>
        <taxon>Rhabditida</taxon>
        <taxon>Rhabditina</taxon>
        <taxon>Rhabditomorpha</taxon>
        <taxon>Strongyloidea</taxon>
        <taxon>Ancylostomatidae</taxon>
        <taxon>Ancylostomatinae</taxon>
        <taxon>Ancylostoma</taxon>
    </lineage>
</organism>
<keyword evidence="4" id="KW-1185">Reference proteome</keyword>